<dbReference type="PANTHER" id="PTHR21426">
    <property type="entry name" value="EXOCYST COMPLEX COMPONENT 8"/>
    <property type="match status" value="1"/>
</dbReference>
<dbReference type="PANTHER" id="PTHR21426:SF12">
    <property type="entry name" value="EXOCYST COMPLEX COMPONENT 8"/>
    <property type="match status" value="1"/>
</dbReference>
<dbReference type="GO" id="GO:0006893">
    <property type="term" value="P:Golgi to plasma membrane transport"/>
    <property type="evidence" value="ECO:0007669"/>
    <property type="project" value="TreeGrafter"/>
</dbReference>
<evidence type="ECO:0000313" key="8">
    <source>
        <dbReference type="Proteomes" id="UP001431209"/>
    </source>
</evidence>
<comment type="caution">
    <text evidence="7">The sequence shown here is derived from an EMBL/GenBank/DDBJ whole genome shotgun (WGS) entry which is preliminary data.</text>
</comment>
<evidence type="ECO:0000313" key="7">
    <source>
        <dbReference type="EMBL" id="KAL0478163.1"/>
    </source>
</evidence>
<protein>
    <submittedName>
        <fullName evidence="7">Exocyst complex component 8</fullName>
    </submittedName>
</protein>
<dbReference type="SUPFAM" id="SSF74788">
    <property type="entry name" value="Cullin repeat-like"/>
    <property type="match status" value="1"/>
</dbReference>
<keyword evidence="8" id="KW-1185">Reference proteome</keyword>
<dbReference type="GO" id="GO:0006887">
    <property type="term" value="P:exocytosis"/>
    <property type="evidence" value="ECO:0007669"/>
    <property type="project" value="UniProtKB-KW"/>
</dbReference>
<comment type="similarity">
    <text evidence="1">Belongs to the EXO84 family.</text>
</comment>
<evidence type="ECO:0000256" key="1">
    <source>
        <dbReference type="ARBA" id="ARBA00007210"/>
    </source>
</evidence>
<dbReference type="InterPro" id="IPR033961">
    <property type="entry name" value="Exo84"/>
</dbReference>
<name>A0AAW2YME8_9EUKA</name>
<evidence type="ECO:0000256" key="3">
    <source>
        <dbReference type="ARBA" id="ARBA00022483"/>
    </source>
</evidence>
<organism evidence="7 8">
    <name type="scientific">Acrasis kona</name>
    <dbReference type="NCBI Taxonomy" id="1008807"/>
    <lineage>
        <taxon>Eukaryota</taxon>
        <taxon>Discoba</taxon>
        <taxon>Heterolobosea</taxon>
        <taxon>Tetramitia</taxon>
        <taxon>Eutetramitia</taxon>
        <taxon>Acrasidae</taxon>
        <taxon>Acrasis</taxon>
    </lineage>
</organism>
<dbReference type="InterPro" id="IPR042560">
    <property type="entry name" value="Exo84_C_2"/>
</dbReference>
<dbReference type="InterPro" id="IPR016159">
    <property type="entry name" value="Cullin_repeat-like_dom_sf"/>
</dbReference>
<dbReference type="AlphaFoldDB" id="A0AAW2YME8"/>
<gene>
    <name evidence="7" type="ORF">AKO1_008448</name>
</gene>
<dbReference type="Pfam" id="PF08700">
    <property type="entry name" value="VPS51_Exo84_N"/>
    <property type="match status" value="1"/>
</dbReference>
<keyword evidence="3" id="KW-0268">Exocytosis</keyword>
<evidence type="ECO:0000256" key="2">
    <source>
        <dbReference type="ARBA" id="ARBA00022448"/>
    </source>
</evidence>
<accession>A0AAW2YME8</accession>
<proteinExistence type="inferred from homology"/>
<feature type="region of interest" description="Disordered" evidence="5">
    <location>
        <begin position="590"/>
        <end position="651"/>
    </location>
</feature>
<keyword evidence="4" id="KW-0653">Protein transport</keyword>
<dbReference type="EMBL" id="JAOPGA020000323">
    <property type="protein sequence ID" value="KAL0478163.1"/>
    <property type="molecule type" value="Genomic_DNA"/>
</dbReference>
<dbReference type="Gene3D" id="1.20.58.1220">
    <property type="entry name" value="Exo84p, C-terminal helical domain"/>
    <property type="match status" value="1"/>
</dbReference>
<reference evidence="7 8" key="1">
    <citation type="submission" date="2024-03" db="EMBL/GenBank/DDBJ databases">
        <title>The Acrasis kona genome and developmental transcriptomes reveal deep origins of eukaryotic multicellular pathways.</title>
        <authorList>
            <person name="Sheikh S."/>
            <person name="Fu C.-J."/>
            <person name="Brown M.W."/>
            <person name="Baldauf S.L."/>
        </authorList>
    </citation>
    <scope>NUCLEOTIDE SEQUENCE [LARGE SCALE GENOMIC DNA]</scope>
    <source>
        <strain evidence="7 8">ATCC MYA-3509</strain>
    </source>
</reference>
<evidence type="ECO:0000256" key="4">
    <source>
        <dbReference type="ARBA" id="ARBA00022927"/>
    </source>
</evidence>
<feature type="compositionally biased region" description="Acidic residues" evidence="5">
    <location>
        <begin position="605"/>
        <end position="619"/>
    </location>
</feature>
<sequence length="764" mass="87747">MQKQFRKKEADAASKRASGVLSPVKMFRNMQPNFPNFMIKRKEKAEIIGDIEFGSEDFKPHAFNTYRSELQEAATSFKNQLQEIVYENYEKFIESSRDIEGTEKEVEELGVLLNDLRRSIREMSKLELTMEKDDLIRPRIIHAQPNDYLSILDVAIIKQNFEEAIHLLDKVKMDQVNIIDYQARKHLIKSLLLKLLYSSHPDYKEKEIVTYLTRLESKEVARDIYLDGKSNVLRSGINDAIFTGDIPFYASQISEFEFQSILKTGKSFQKIFNQHSHMSAFAQWILEEMDYFCSKFIQQVFLSDEFDTIAKCVNIVLAHCQKLEDFGISVSFHLMRSISKDVTRAIENFHNSIELAIAKSLADERFNAKQETVLLNDETVSQYMTPSAHILTQELCKFIDQTGSIANNFICAIVVRSTIEMFETYLGNIYSMGLTEHLNDKQFVSIMANINYITKTLLQFALARIVDVFKRPIPELENLITKLSSLYDKFNGKYCSIRASLLVNEKIKWNSLSYYPKPQTNDEKPITNGFLMVIHFVSYLVGHISELIGSDHVKSVCEKFLLDVSKLLNDRQSEFWTRMLDAFEENLAEEENLNSDGSDEKNTATEDDTNEDDSNEDDSNSGTNTSCSDSDDDDDNSSKDKKKKKPTKKVELPIKPKPVIVKSQVVAPITKEQANQAVLDVQYLLVTTRELDLSSKESEKMLSEVILDLKDIYSRGTKVDEEDLFRDYSDNTNTIKKFNKTDPEISKILNSIRAALHGDDEDDD</sequence>
<dbReference type="Pfam" id="PF16528">
    <property type="entry name" value="Exo84_C"/>
    <property type="match status" value="1"/>
</dbReference>
<feature type="domain" description="Exocyst component Exo84 C-terminal" evidence="6">
    <location>
        <begin position="150"/>
        <end position="328"/>
    </location>
</feature>
<dbReference type="GO" id="GO:0000145">
    <property type="term" value="C:exocyst"/>
    <property type="evidence" value="ECO:0007669"/>
    <property type="project" value="InterPro"/>
</dbReference>
<dbReference type="GO" id="GO:0015031">
    <property type="term" value="P:protein transport"/>
    <property type="evidence" value="ECO:0007669"/>
    <property type="project" value="UniProtKB-KW"/>
</dbReference>
<evidence type="ECO:0000256" key="5">
    <source>
        <dbReference type="SAM" id="MobiDB-lite"/>
    </source>
</evidence>
<evidence type="ECO:0000259" key="6">
    <source>
        <dbReference type="Pfam" id="PF16528"/>
    </source>
</evidence>
<keyword evidence="2" id="KW-0813">Transport</keyword>
<dbReference type="Proteomes" id="UP001431209">
    <property type="component" value="Unassembled WGS sequence"/>
</dbReference>
<dbReference type="InterPro" id="IPR032403">
    <property type="entry name" value="Exo84_C"/>
</dbReference>